<reference evidence="3" key="1">
    <citation type="submission" date="2020-02" db="EMBL/GenBank/DDBJ databases">
        <title>Delineation of the pyrene-degrading pathway in Roseobacter clade bacteria by genomic analysis.</title>
        <authorList>
            <person name="Zhou H."/>
            <person name="Wang H."/>
        </authorList>
    </citation>
    <scope>NUCLEOTIDE SEQUENCE</scope>
    <source>
        <strain evidence="3">PrR005</strain>
    </source>
</reference>
<evidence type="ECO:0000256" key="1">
    <source>
        <dbReference type="SAM" id="SignalP"/>
    </source>
</evidence>
<accession>A0A6B2NP36</accession>
<organism evidence="3">
    <name type="scientific">Ruegeria sp. PrR005</name>
    <dbReference type="NCBI Taxonomy" id="2706882"/>
    <lineage>
        <taxon>Bacteria</taxon>
        <taxon>Pseudomonadati</taxon>
        <taxon>Pseudomonadota</taxon>
        <taxon>Alphaproteobacteria</taxon>
        <taxon>Rhodobacterales</taxon>
        <taxon>Roseobacteraceae</taxon>
        <taxon>Ruegeria</taxon>
    </lineage>
</organism>
<comment type="caution">
    <text evidence="3">The sequence shown here is derived from an EMBL/GenBank/DDBJ whole genome shotgun (WGS) entry which is preliminary data.</text>
</comment>
<dbReference type="InterPro" id="IPR003646">
    <property type="entry name" value="SH3-like_bac-type"/>
</dbReference>
<dbReference type="InterPro" id="IPR009642">
    <property type="entry name" value="DUF1236"/>
</dbReference>
<dbReference type="Pfam" id="PF08239">
    <property type="entry name" value="SH3_3"/>
    <property type="match status" value="1"/>
</dbReference>
<feature type="chain" id="PRO_5025615155" evidence="1">
    <location>
        <begin position="23"/>
        <end position="220"/>
    </location>
</feature>
<evidence type="ECO:0000259" key="2">
    <source>
        <dbReference type="Pfam" id="PF08239"/>
    </source>
</evidence>
<proteinExistence type="predicted"/>
<keyword evidence="1" id="KW-0732">Signal</keyword>
<dbReference type="Pfam" id="PF06823">
    <property type="entry name" value="DUF1236"/>
    <property type="match status" value="1"/>
</dbReference>
<sequence length="220" mass="22887">MKTNVLTLTASVLAIAATPLLAGPTAMAVTDLNMRSGPGPHHSVIGVIDKDAQTEVVGCIKDSQWCKVSYEGTDGWAYGEYLVDPGKTVWVPVISPDNSLEYQSVTYEDETNSGAVVGGSVMGAIAGGLIGGPGGAVAGAVAGGALGIAAEPEPREEEVTFVRANMPEPIYLEGEVVPGALLPDVVELQPIPESKYEFAHVNGLPVMVNPESRIVIHILR</sequence>
<dbReference type="AlphaFoldDB" id="A0A6B2NP36"/>
<dbReference type="Gene3D" id="2.30.30.40">
    <property type="entry name" value="SH3 Domains"/>
    <property type="match status" value="1"/>
</dbReference>
<feature type="domain" description="SH3b" evidence="2">
    <location>
        <begin position="31"/>
        <end position="82"/>
    </location>
</feature>
<feature type="signal peptide" evidence="1">
    <location>
        <begin position="1"/>
        <end position="22"/>
    </location>
</feature>
<evidence type="ECO:0000313" key="3">
    <source>
        <dbReference type="EMBL" id="NDW44733.1"/>
    </source>
</evidence>
<dbReference type="RefSeq" id="WP_164128703.1">
    <property type="nucleotide sequence ID" value="NZ_JAAGOX010000011.1"/>
</dbReference>
<name>A0A6B2NP36_9RHOB</name>
<dbReference type="EMBL" id="JAAGOX010000011">
    <property type="protein sequence ID" value="NDW44733.1"/>
    <property type="molecule type" value="Genomic_DNA"/>
</dbReference>
<gene>
    <name evidence="3" type="ORF">G0P99_07175</name>
</gene>
<protein>
    <submittedName>
        <fullName evidence="3">DUF1236 domain-containing protein</fullName>
    </submittedName>
</protein>